<comment type="caution">
    <text evidence="4">The sequence shown here is derived from an EMBL/GenBank/DDBJ whole genome shotgun (WGS) entry which is preliminary data.</text>
</comment>
<dbReference type="EMBL" id="JADLQN010000005">
    <property type="protein sequence ID" value="MBF6357424.1"/>
    <property type="molecule type" value="Genomic_DNA"/>
</dbReference>
<evidence type="ECO:0000256" key="2">
    <source>
        <dbReference type="ARBA" id="ARBA00023125"/>
    </source>
</evidence>
<dbReference type="Proteomes" id="UP000707731">
    <property type="component" value="Unassembled WGS sequence"/>
</dbReference>
<evidence type="ECO:0000256" key="1">
    <source>
        <dbReference type="ARBA" id="ARBA00022747"/>
    </source>
</evidence>
<feature type="domain" description="DNA methylase adenine-specific" evidence="3">
    <location>
        <begin position="223"/>
        <end position="519"/>
    </location>
</feature>
<dbReference type="GO" id="GO:0032259">
    <property type="term" value="P:methylation"/>
    <property type="evidence" value="ECO:0007669"/>
    <property type="project" value="UniProtKB-KW"/>
</dbReference>
<dbReference type="Pfam" id="PF02384">
    <property type="entry name" value="N6_Mtase"/>
    <property type="match status" value="1"/>
</dbReference>
<proteinExistence type="predicted"/>
<evidence type="ECO:0000259" key="3">
    <source>
        <dbReference type="Pfam" id="PF02384"/>
    </source>
</evidence>
<dbReference type="Gene3D" id="3.90.220.20">
    <property type="entry name" value="DNA methylase specificity domains"/>
    <property type="match status" value="1"/>
</dbReference>
<dbReference type="Gene3D" id="3.40.50.150">
    <property type="entry name" value="Vaccinia Virus protein VP39"/>
    <property type="match status" value="1"/>
</dbReference>
<dbReference type="GO" id="GO:0008168">
    <property type="term" value="F:methyltransferase activity"/>
    <property type="evidence" value="ECO:0007669"/>
    <property type="project" value="UniProtKB-KW"/>
</dbReference>
<keyword evidence="4" id="KW-0489">Methyltransferase</keyword>
<dbReference type="SUPFAM" id="SSF116734">
    <property type="entry name" value="DNA methylase specificity domain"/>
    <property type="match status" value="1"/>
</dbReference>
<dbReference type="RefSeq" id="WP_195004267.1">
    <property type="nucleotide sequence ID" value="NZ_JADLQN010000005.1"/>
</dbReference>
<keyword evidence="1" id="KW-0680">Restriction system</keyword>
<dbReference type="PRINTS" id="PR00507">
    <property type="entry name" value="N12N6MTFRASE"/>
</dbReference>
<keyword evidence="5" id="KW-1185">Reference proteome</keyword>
<organism evidence="4 5">
    <name type="scientific">Nocardia higoensis</name>
    <dbReference type="NCBI Taxonomy" id="228599"/>
    <lineage>
        <taxon>Bacteria</taxon>
        <taxon>Bacillati</taxon>
        <taxon>Actinomycetota</taxon>
        <taxon>Actinomycetes</taxon>
        <taxon>Mycobacteriales</taxon>
        <taxon>Nocardiaceae</taxon>
        <taxon>Nocardia</taxon>
    </lineage>
</organism>
<dbReference type="InterPro" id="IPR003356">
    <property type="entry name" value="DNA_methylase_A-5"/>
</dbReference>
<evidence type="ECO:0000313" key="4">
    <source>
        <dbReference type="EMBL" id="MBF6357424.1"/>
    </source>
</evidence>
<dbReference type="PANTHER" id="PTHR42998">
    <property type="entry name" value="TYPE I RESTRICTION ENZYME HINDVIIP M PROTEIN-RELATED"/>
    <property type="match status" value="1"/>
</dbReference>
<sequence>MKIGEPMNHPERTAEAFPDRHVRLSDIAKAIGVPKPTCSNWKKRHADFPSPVEHADGRELYAASEMARWLDNRPVRSAQRRSGEPLETTYGDRFRQALRARRQIVDDYENGTDHAASVRDLLGPLCRKFAASGVSELDYLDAALLLVFARLCASDSWKSRVSGRWRHSTAELVSAVVGTANEALRSYGLAFGAESSLGRLRSARAADVAALVADCDKLGVRGFEAILDRTLDIAATDSSDYGTPAEVARLMAECAAPRPEEVTAIVDLFVRAGELPLAVLRGHPAPQSVSVQGAGRDTNSLRRAGLNLAVHGTVPQFDVDGRRPWHRKIDAAFDAVLVNPPFNQPFSDSGVPGGWMFGTPPVHNHNMAWVQTAVAALTEAGRAAVLMPASAGVSPNPAEAEIRRRLVESGAVVAIVGLPGQIFPKSAVDTALWILRRPAEPRPVVFVDARKMMQRPTEKSRPRLVGVEQIAHMIRDADEFDSGSARSLPSGGQAVSVHIGAIRRQEFFLLPQHYLTSVERQADEQWNTVCKVEEAFAAAERQVVDIGQEMSRHQVSRLDREEQPQWSERPLGELCEIQSGPSSTLKFEYDPRGPMRVLHPKNVRPRALSSVGEDAHAYGHSTRGRLDKYTVRAGDLVLVRVASIGRCAIVGHDHDGSVISTNLTRLRIRDPRLITADYLLEWLLRPDVIEWMWSHASVNSVPSLSARVLGKTTVRFPAVEQQNVMAAALATFNRQVDAYRAAAEAADRRRDEIADALFRGVATVEGDTVRP</sequence>
<dbReference type="InterPro" id="IPR052916">
    <property type="entry name" value="Type-I_RE_MTase_Subunit"/>
</dbReference>
<keyword evidence="2" id="KW-0238">DNA-binding</keyword>
<protein>
    <submittedName>
        <fullName evidence="4">N-6 DNA methylase</fullName>
    </submittedName>
</protein>
<dbReference type="SUPFAM" id="SSF53335">
    <property type="entry name" value="S-adenosyl-L-methionine-dependent methyltransferases"/>
    <property type="match status" value="1"/>
</dbReference>
<name>A0ABS0DG72_9NOCA</name>
<dbReference type="InterPro" id="IPR044946">
    <property type="entry name" value="Restrct_endonuc_typeI_TRD_sf"/>
</dbReference>
<keyword evidence="4" id="KW-0808">Transferase</keyword>
<accession>A0ABS0DG72</accession>
<reference evidence="4 5" key="1">
    <citation type="submission" date="2020-10" db="EMBL/GenBank/DDBJ databases">
        <title>Identification of Nocardia species via Next-generation sequencing and recognition of intraspecies genetic diversity.</title>
        <authorList>
            <person name="Li P."/>
            <person name="Li P."/>
            <person name="Lu B."/>
        </authorList>
    </citation>
    <scope>NUCLEOTIDE SEQUENCE [LARGE SCALE GENOMIC DNA]</scope>
    <source>
        <strain evidence="4 5">BJ06-0143</strain>
    </source>
</reference>
<gene>
    <name evidence="4" type="ORF">IU449_23225</name>
</gene>
<dbReference type="PANTHER" id="PTHR42998:SF1">
    <property type="entry name" value="TYPE I RESTRICTION ENZYME HINDI METHYLASE SUBUNIT"/>
    <property type="match status" value="1"/>
</dbReference>
<evidence type="ECO:0000313" key="5">
    <source>
        <dbReference type="Proteomes" id="UP000707731"/>
    </source>
</evidence>
<dbReference type="InterPro" id="IPR029063">
    <property type="entry name" value="SAM-dependent_MTases_sf"/>
</dbReference>